<dbReference type="InterPro" id="IPR016167">
    <property type="entry name" value="FAD-bd_PCMH_sub1"/>
</dbReference>
<dbReference type="SMART" id="SM01092">
    <property type="entry name" value="CO_deh_flav_C"/>
    <property type="match status" value="1"/>
</dbReference>
<keyword evidence="3" id="KW-0560">Oxidoreductase</keyword>
<feature type="domain" description="FAD-binding PCMH-type" evidence="5">
    <location>
        <begin position="1"/>
        <end position="177"/>
    </location>
</feature>
<evidence type="ECO:0000256" key="2">
    <source>
        <dbReference type="ARBA" id="ARBA00022827"/>
    </source>
</evidence>
<evidence type="ECO:0000313" key="7">
    <source>
        <dbReference type="Proteomes" id="UP000603904"/>
    </source>
</evidence>
<feature type="region of interest" description="Disordered" evidence="4">
    <location>
        <begin position="283"/>
        <end position="311"/>
    </location>
</feature>
<reference evidence="6 7" key="1">
    <citation type="submission" date="2021-01" db="EMBL/GenBank/DDBJ databases">
        <title>Whole genome shotgun sequence of Microbispora corallina NBRC 16416.</title>
        <authorList>
            <person name="Komaki H."/>
            <person name="Tamura T."/>
        </authorList>
    </citation>
    <scope>NUCLEOTIDE SEQUENCE [LARGE SCALE GENOMIC DNA]</scope>
    <source>
        <strain evidence="6 7">NBRC 16416</strain>
    </source>
</reference>
<dbReference type="InterPro" id="IPR036318">
    <property type="entry name" value="FAD-bd_PCMH-like_sf"/>
</dbReference>
<evidence type="ECO:0000259" key="5">
    <source>
        <dbReference type="PROSITE" id="PS51387"/>
    </source>
</evidence>
<evidence type="ECO:0000256" key="3">
    <source>
        <dbReference type="ARBA" id="ARBA00023002"/>
    </source>
</evidence>
<keyword evidence="1" id="KW-0285">Flavoprotein</keyword>
<dbReference type="PANTHER" id="PTHR42659">
    <property type="entry name" value="XANTHINE DEHYDROGENASE SUBUNIT C-RELATED"/>
    <property type="match status" value="1"/>
</dbReference>
<evidence type="ECO:0000256" key="1">
    <source>
        <dbReference type="ARBA" id="ARBA00022630"/>
    </source>
</evidence>
<sequence>MKPPPFDYHGPVTLDEALGVLAETGPDGKVLAGGQSLIPLLNMRLAAPAHLVDINRLPGLDTIEAGPGGVRVGALARHAAVERSAAAAAVQPLLGQALRLVAHPVIRNRGTVVGSLVHADPSAEMPAVLALLGGSVRLARRGGEREVPAEEFFTGPMESALLPGEMAVSAFFPALPGRSGTAFRELARRHGDYAMAGVAAAVTLDDDFRIAAARVACVSVGPVPVVVDVTAACGPRPAASVDWDAVAAAVLDRIEPEADIHATAEYRRHLTGVLAVRALRDAAREASEDPEASDASDASEASEASEGEEGA</sequence>
<keyword evidence="2" id="KW-0274">FAD</keyword>
<dbReference type="Gene3D" id="3.30.43.10">
    <property type="entry name" value="Uridine Diphospho-n-acetylenolpyruvylglucosamine Reductase, domain 2"/>
    <property type="match status" value="1"/>
</dbReference>
<dbReference type="Pfam" id="PF00941">
    <property type="entry name" value="FAD_binding_5"/>
    <property type="match status" value="1"/>
</dbReference>
<dbReference type="Gene3D" id="3.30.390.50">
    <property type="entry name" value="CO dehydrogenase flavoprotein, C-terminal domain"/>
    <property type="match status" value="1"/>
</dbReference>
<proteinExistence type="predicted"/>
<dbReference type="PROSITE" id="PS51387">
    <property type="entry name" value="FAD_PCMH"/>
    <property type="match status" value="1"/>
</dbReference>
<name>A0ABQ4FU47_9ACTN</name>
<dbReference type="InterPro" id="IPR016166">
    <property type="entry name" value="FAD-bd_PCMH"/>
</dbReference>
<dbReference type="PANTHER" id="PTHR42659:SF2">
    <property type="entry name" value="XANTHINE DEHYDROGENASE SUBUNIT C-RELATED"/>
    <property type="match status" value="1"/>
</dbReference>
<dbReference type="InterPro" id="IPR005107">
    <property type="entry name" value="CO_DH_flav_C"/>
</dbReference>
<evidence type="ECO:0000313" key="6">
    <source>
        <dbReference type="EMBL" id="GIH38340.1"/>
    </source>
</evidence>
<dbReference type="InterPro" id="IPR016169">
    <property type="entry name" value="FAD-bd_PCMH_sub2"/>
</dbReference>
<comment type="caution">
    <text evidence="6">The sequence shown here is derived from an EMBL/GenBank/DDBJ whole genome shotgun (WGS) entry which is preliminary data.</text>
</comment>
<keyword evidence="7" id="KW-1185">Reference proteome</keyword>
<dbReference type="InterPro" id="IPR002346">
    <property type="entry name" value="Mopterin_DH_FAD-bd"/>
</dbReference>
<dbReference type="Pfam" id="PF03450">
    <property type="entry name" value="CO_deh_flav_C"/>
    <property type="match status" value="1"/>
</dbReference>
<dbReference type="SUPFAM" id="SSF55447">
    <property type="entry name" value="CO dehydrogenase flavoprotein C-terminal domain-like"/>
    <property type="match status" value="1"/>
</dbReference>
<evidence type="ECO:0000256" key="4">
    <source>
        <dbReference type="SAM" id="MobiDB-lite"/>
    </source>
</evidence>
<dbReference type="Proteomes" id="UP000603904">
    <property type="component" value="Unassembled WGS sequence"/>
</dbReference>
<dbReference type="SUPFAM" id="SSF56176">
    <property type="entry name" value="FAD-binding/transporter-associated domain-like"/>
    <property type="match status" value="1"/>
</dbReference>
<organism evidence="6 7">
    <name type="scientific">Microbispora corallina</name>
    <dbReference type="NCBI Taxonomy" id="83302"/>
    <lineage>
        <taxon>Bacteria</taxon>
        <taxon>Bacillati</taxon>
        <taxon>Actinomycetota</taxon>
        <taxon>Actinomycetes</taxon>
        <taxon>Streptosporangiales</taxon>
        <taxon>Streptosporangiaceae</taxon>
        <taxon>Microbispora</taxon>
    </lineage>
</organism>
<dbReference type="RefSeq" id="WP_204055945.1">
    <property type="nucleotide sequence ID" value="NZ_BAAAGP010000005.1"/>
</dbReference>
<dbReference type="EMBL" id="BOOC01000003">
    <property type="protein sequence ID" value="GIH38340.1"/>
    <property type="molecule type" value="Genomic_DNA"/>
</dbReference>
<accession>A0ABQ4FU47</accession>
<dbReference type="InterPro" id="IPR036683">
    <property type="entry name" value="CO_DH_flav_C_dom_sf"/>
</dbReference>
<dbReference type="InterPro" id="IPR051312">
    <property type="entry name" value="Diverse_Substr_Oxidored"/>
</dbReference>
<gene>
    <name evidence="6" type="ORF">Mco01_13400</name>
</gene>
<dbReference type="Gene3D" id="3.30.465.10">
    <property type="match status" value="1"/>
</dbReference>
<protein>
    <submittedName>
        <fullName evidence="6">Carbon monoxide dehydrogenase</fullName>
    </submittedName>
</protein>